<feature type="chain" id="PRO_5022811259" description="Dickkopf N-terminal cysteine-rich domain-containing protein" evidence="1">
    <location>
        <begin position="30"/>
        <end position="259"/>
    </location>
</feature>
<name>A0A5C6X461_9DELT</name>
<evidence type="ECO:0000256" key="1">
    <source>
        <dbReference type="SAM" id="SignalP"/>
    </source>
</evidence>
<reference evidence="2 3" key="1">
    <citation type="submission" date="2019-08" db="EMBL/GenBank/DDBJ databases">
        <title>Bradymonadales sp. TMQ2.</title>
        <authorList>
            <person name="Liang Q."/>
        </authorList>
    </citation>
    <scope>NUCLEOTIDE SEQUENCE [LARGE SCALE GENOMIC DNA]</scope>
    <source>
        <strain evidence="2 3">TMQ2</strain>
    </source>
</reference>
<protein>
    <recommendedName>
        <fullName evidence="4">Dickkopf N-terminal cysteine-rich domain-containing protein</fullName>
    </recommendedName>
</protein>
<dbReference type="AlphaFoldDB" id="A0A5C6X461"/>
<evidence type="ECO:0000313" key="2">
    <source>
        <dbReference type="EMBL" id="TXD35073.1"/>
    </source>
</evidence>
<dbReference type="OrthoDB" id="5504878at2"/>
<dbReference type="Proteomes" id="UP000321046">
    <property type="component" value="Unassembled WGS sequence"/>
</dbReference>
<evidence type="ECO:0008006" key="4">
    <source>
        <dbReference type="Google" id="ProtNLM"/>
    </source>
</evidence>
<dbReference type="PROSITE" id="PS51257">
    <property type="entry name" value="PROKAR_LIPOPROTEIN"/>
    <property type="match status" value="1"/>
</dbReference>
<feature type="signal peptide" evidence="1">
    <location>
        <begin position="1"/>
        <end position="29"/>
    </location>
</feature>
<keyword evidence="1" id="KW-0732">Signal</keyword>
<dbReference type="RefSeq" id="WP_146974709.1">
    <property type="nucleotide sequence ID" value="NZ_VOSL01000052.1"/>
</dbReference>
<accession>A0A5C6X461</accession>
<sequence length="259" mass="28653">MKIQRSRFARLNPTLSGLCLAWLVGLSVACGGSTIEVDNTPDRDAGEEITEIDPQLRQLSTELRNAECQVLFGCCSTEERLNGFGIEYSEEDCLNASESIPVDIGLGLLNQAIEEGRIEVDWDAADMCVSSYSNQSCSEFTERDPIRTTFPGCAQMLIPQLQEGEECVLDQECITGYCFSNVLADDEPDRCAERPEEGQDCSSSMCPTGMFCDTIDYVCRRPLRAGSSCFQAEECASQRCLENENGELRCAERVAFCEE</sequence>
<gene>
    <name evidence="2" type="ORF">FRC96_11850</name>
</gene>
<comment type="caution">
    <text evidence="2">The sequence shown here is derived from an EMBL/GenBank/DDBJ whole genome shotgun (WGS) entry which is preliminary data.</text>
</comment>
<dbReference type="EMBL" id="VOSL01000052">
    <property type="protein sequence ID" value="TXD35073.1"/>
    <property type="molecule type" value="Genomic_DNA"/>
</dbReference>
<proteinExistence type="predicted"/>
<evidence type="ECO:0000313" key="3">
    <source>
        <dbReference type="Proteomes" id="UP000321046"/>
    </source>
</evidence>
<organism evidence="2 3">
    <name type="scientific">Lujinxingia vulgaris</name>
    <dbReference type="NCBI Taxonomy" id="2600176"/>
    <lineage>
        <taxon>Bacteria</taxon>
        <taxon>Deltaproteobacteria</taxon>
        <taxon>Bradymonadales</taxon>
        <taxon>Lujinxingiaceae</taxon>
        <taxon>Lujinxingia</taxon>
    </lineage>
</organism>